<feature type="domain" description="Glycolipid transfer protein" evidence="2">
    <location>
        <begin position="65"/>
        <end position="211"/>
    </location>
</feature>
<keyword evidence="1" id="KW-0813">Transport</keyword>
<dbReference type="AlphaFoldDB" id="A0AAV9XW29"/>
<dbReference type="GO" id="GO:1902387">
    <property type="term" value="F:ceramide 1-phosphate binding"/>
    <property type="evidence" value="ECO:0007669"/>
    <property type="project" value="TreeGrafter"/>
</dbReference>
<keyword evidence="4" id="KW-1185">Reference proteome</keyword>
<dbReference type="GO" id="GO:0016020">
    <property type="term" value="C:membrane"/>
    <property type="evidence" value="ECO:0007669"/>
    <property type="project" value="TreeGrafter"/>
</dbReference>
<dbReference type="GO" id="GO:0005829">
    <property type="term" value="C:cytosol"/>
    <property type="evidence" value="ECO:0007669"/>
    <property type="project" value="TreeGrafter"/>
</dbReference>
<evidence type="ECO:0000259" key="2">
    <source>
        <dbReference type="Pfam" id="PF08718"/>
    </source>
</evidence>
<proteinExistence type="predicted"/>
<dbReference type="SUPFAM" id="SSF110004">
    <property type="entry name" value="Glycolipid transfer protein, GLTP"/>
    <property type="match status" value="1"/>
</dbReference>
<dbReference type="InterPro" id="IPR014830">
    <property type="entry name" value="Glycolipid_transfer_prot_dom"/>
</dbReference>
<gene>
    <name evidence="3" type="ORF">RS030_3383</name>
</gene>
<dbReference type="InterPro" id="IPR036497">
    <property type="entry name" value="GLTP_sf"/>
</dbReference>
<dbReference type="Proteomes" id="UP001311799">
    <property type="component" value="Unassembled WGS sequence"/>
</dbReference>
<evidence type="ECO:0000256" key="1">
    <source>
        <dbReference type="ARBA" id="ARBA00022448"/>
    </source>
</evidence>
<evidence type="ECO:0000313" key="3">
    <source>
        <dbReference type="EMBL" id="KAK6588689.1"/>
    </source>
</evidence>
<organism evidence="3 4">
    <name type="scientific">Cryptosporidium xiaoi</name>
    <dbReference type="NCBI Taxonomy" id="659607"/>
    <lineage>
        <taxon>Eukaryota</taxon>
        <taxon>Sar</taxon>
        <taxon>Alveolata</taxon>
        <taxon>Apicomplexa</taxon>
        <taxon>Conoidasida</taxon>
        <taxon>Coccidia</taxon>
        <taxon>Eucoccidiorida</taxon>
        <taxon>Eimeriorina</taxon>
        <taxon>Cryptosporidiidae</taxon>
        <taxon>Cryptosporidium</taxon>
    </lineage>
</organism>
<dbReference type="EMBL" id="JAWDEY010000031">
    <property type="protein sequence ID" value="KAK6588689.1"/>
    <property type="molecule type" value="Genomic_DNA"/>
</dbReference>
<dbReference type="Pfam" id="PF08718">
    <property type="entry name" value="GLTP"/>
    <property type="match status" value="1"/>
</dbReference>
<dbReference type="PANTHER" id="PTHR10219">
    <property type="entry name" value="GLYCOLIPID TRANSFER PROTEIN-RELATED"/>
    <property type="match status" value="1"/>
</dbReference>
<accession>A0AAV9XW29</accession>
<evidence type="ECO:0000313" key="4">
    <source>
        <dbReference type="Proteomes" id="UP001311799"/>
    </source>
</evidence>
<comment type="caution">
    <text evidence="3">The sequence shown here is derived from an EMBL/GenBank/DDBJ whole genome shotgun (WGS) entry which is preliminary data.</text>
</comment>
<dbReference type="GO" id="GO:1902388">
    <property type="term" value="F:ceramide 1-phosphate transfer activity"/>
    <property type="evidence" value="ECO:0007669"/>
    <property type="project" value="TreeGrafter"/>
</dbReference>
<protein>
    <submittedName>
        <fullName evidence="3">Glycolipid transfer</fullName>
    </submittedName>
</protein>
<dbReference type="Gene3D" id="1.10.3520.10">
    <property type="entry name" value="Glycolipid transfer protein"/>
    <property type="match status" value="1"/>
</dbReference>
<sequence>MTEYSDTFKDAIPSHLKEINSKKGQFDKDKSSCNTISAISEHFKNSYLIRYDIKNSSVPITIPLFEEFCISAMQLSNLYHVVLGKNFICTILKNDILNNTRDSLNVWTKESSDAKTVEEFLRSQIEIHTLNGIEANNGNGVVKFLWVVRSINFIFNFIENIIFVSGEDLYESILDAYNRSLRPYHGFTKYTIAMMAIKLVPNKTELINNLGFSDIETGINALKELIYISRPCISHIDFLLDKYNCNFKHVV</sequence>
<reference evidence="3 4" key="1">
    <citation type="submission" date="2023-10" db="EMBL/GenBank/DDBJ databases">
        <title>Comparative genomics analysis reveals potential genetic determinants of host preference in Cryptosporidium xiaoi.</title>
        <authorList>
            <person name="Xiao L."/>
            <person name="Li J."/>
        </authorList>
    </citation>
    <scope>NUCLEOTIDE SEQUENCE [LARGE SCALE GENOMIC DNA]</scope>
    <source>
        <strain evidence="3 4">52996</strain>
    </source>
</reference>
<dbReference type="PANTHER" id="PTHR10219:SF25">
    <property type="entry name" value="PLECKSTRIN HOMOLOGY DOMAIN-CONTAINING FAMILY A MEMBER 8"/>
    <property type="match status" value="1"/>
</dbReference>
<name>A0AAV9XW29_9CRYT</name>